<dbReference type="PANTHER" id="PTHR47219">
    <property type="entry name" value="RAB GTPASE-ACTIVATING PROTEIN 1-LIKE"/>
    <property type="match status" value="1"/>
</dbReference>
<name>A0ABN9UGU9_9DINO</name>
<sequence>MEAQEQPTSLELQRCPRPAGAACMARDPDDLRRLVRCGLPPARRWQVWKEAVRLGGGPGDRELSTRYDDLRGKSSDFAELIEVDPRLTFPKDEDFTEERRRLASSVLNAYAIWDSVVGYCQGMNYLVGLLALLTDVESDVFSFFVRLMQHFMLSGFFSDGFPLLRRGARRASPPATTCSSAPSPPCTRRPGGPPALRGPRPRLPAEVAPGPLRDLAAGARGHAALGRRQICEGLSVLVPATVSILRVVGDSLLEKPSPDLQQFFRKTSTIITREEVAEAMQGIGLIEIPDYVTAYLEDAGAFSGVWERLKRRLLPWTHRQRGIAALLDCEMALDGSPPL</sequence>
<gene>
    <name evidence="3" type="ORF">PCOR1329_LOCUS48034</name>
</gene>
<comment type="caution">
    <text evidence="3">The sequence shown here is derived from an EMBL/GenBank/DDBJ whole genome shotgun (WGS) entry which is preliminary data.</text>
</comment>
<dbReference type="SUPFAM" id="SSF47923">
    <property type="entry name" value="Ypt/Rab-GAP domain of gyp1p"/>
    <property type="match status" value="1"/>
</dbReference>
<feature type="region of interest" description="Disordered" evidence="1">
    <location>
        <begin position="172"/>
        <end position="203"/>
    </location>
</feature>
<feature type="compositionally biased region" description="Low complexity" evidence="1">
    <location>
        <begin position="172"/>
        <end position="181"/>
    </location>
</feature>
<dbReference type="InterPro" id="IPR050302">
    <property type="entry name" value="Rab_GAP_TBC_domain"/>
</dbReference>
<dbReference type="PANTHER" id="PTHR47219:SF9">
    <property type="entry name" value="GTPASE ACTIVATING PROTEIN AND CENTROSOME-ASSOCIATED, ISOFORM B"/>
    <property type="match status" value="1"/>
</dbReference>
<dbReference type="Gene3D" id="1.10.8.270">
    <property type="entry name" value="putative rabgap domain of human tbc1 domain family member 14 like domains"/>
    <property type="match status" value="1"/>
</dbReference>
<organism evidence="3 4">
    <name type="scientific">Prorocentrum cordatum</name>
    <dbReference type="NCBI Taxonomy" id="2364126"/>
    <lineage>
        <taxon>Eukaryota</taxon>
        <taxon>Sar</taxon>
        <taxon>Alveolata</taxon>
        <taxon>Dinophyceae</taxon>
        <taxon>Prorocentrales</taxon>
        <taxon>Prorocentraceae</taxon>
        <taxon>Prorocentrum</taxon>
    </lineage>
</organism>
<proteinExistence type="predicted"/>
<dbReference type="PROSITE" id="PS50086">
    <property type="entry name" value="TBC_RABGAP"/>
    <property type="match status" value="1"/>
</dbReference>
<evidence type="ECO:0000256" key="1">
    <source>
        <dbReference type="SAM" id="MobiDB-lite"/>
    </source>
</evidence>
<accession>A0ABN9UGU9</accession>
<protein>
    <recommendedName>
        <fullName evidence="2">Rab-GAP TBC domain-containing protein</fullName>
    </recommendedName>
</protein>
<dbReference type="Proteomes" id="UP001189429">
    <property type="component" value="Unassembled WGS sequence"/>
</dbReference>
<reference evidence="3" key="1">
    <citation type="submission" date="2023-10" db="EMBL/GenBank/DDBJ databases">
        <authorList>
            <person name="Chen Y."/>
            <person name="Shah S."/>
            <person name="Dougan E. K."/>
            <person name="Thang M."/>
            <person name="Chan C."/>
        </authorList>
    </citation>
    <scope>NUCLEOTIDE SEQUENCE [LARGE SCALE GENOMIC DNA]</scope>
</reference>
<dbReference type="InterPro" id="IPR035969">
    <property type="entry name" value="Rab-GAP_TBC_sf"/>
</dbReference>
<feature type="compositionally biased region" description="Pro residues" evidence="1">
    <location>
        <begin position="182"/>
        <end position="193"/>
    </location>
</feature>
<evidence type="ECO:0000313" key="4">
    <source>
        <dbReference type="Proteomes" id="UP001189429"/>
    </source>
</evidence>
<dbReference type="EMBL" id="CAUYUJ010015793">
    <property type="protein sequence ID" value="CAK0858164.1"/>
    <property type="molecule type" value="Genomic_DNA"/>
</dbReference>
<evidence type="ECO:0000313" key="3">
    <source>
        <dbReference type="EMBL" id="CAK0858164.1"/>
    </source>
</evidence>
<feature type="domain" description="Rab-GAP TBC" evidence="2">
    <location>
        <begin position="38"/>
        <end position="304"/>
    </location>
</feature>
<dbReference type="InterPro" id="IPR000195">
    <property type="entry name" value="Rab-GAP-TBC_dom"/>
</dbReference>
<dbReference type="Pfam" id="PF00566">
    <property type="entry name" value="RabGAP-TBC"/>
    <property type="match status" value="1"/>
</dbReference>
<evidence type="ECO:0000259" key="2">
    <source>
        <dbReference type="PROSITE" id="PS50086"/>
    </source>
</evidence>
<keyword evidence="4" id="KW-1185">Reference proteome</keyword>